<accession>A0ABP0UGR6</accession>
<protein>
    <recommendedName>
        <fullName evidence="4">LysM domain-containing protein</fullName>
    </recommendedName>
</protein>
<organism evidence="2 3">
    <name type="scientific">Sphagnum troendelagicum</name>
    <dbReference type="NCBI Taxonomy" id="128251"/>
    <lineage>
        <taxon>Eukaryota</taxon>
        <taxon>Viridiplantae</taxon>
        <taxon>Streptophyta</taxon>
        <taxon>Embryophyta</taxon>
        <taxon>Bryophyta</taxon>
        <taxon>Sphagnophytina</taxon>
        <taxon>Sphagnopsida</taxon>
        <taxon>Sphagnales</taxon>
        <taxon>Sphagnaceae</taxon>
        <taxon>Sphagnum</taxon>
    </lineage>
</organism>
<proteinExistence type="predicted"/>
<feature type="compositionally biased region" description="Basic and acidic residues" evidence="1">
    <location>
        <begin position="192"/>
        <end position="201"/>
    </location>
</feature>
<evidence type="ECO:0000256" key="1">
    <source>
        <dbReference type="SAM" id="MobiDB-lite"/>
    </source>
</evidence>
<feature type="region of interest" description="Disordered" evidence="1">
    <location>
        <begin position="192"/>
        <end position="222"/>
    </location>
</feature>
<dbReference type="Pfam" id="PF14009">
    <property type="entry name" value="PADRE"/>
    <property type="match status" value="1"/>
</dbReference>
<feature type="compositionally biased region" description="Low complexity" evidence="1">
    <location>
        <begin position="297"/>
        <end position="311"/>
    </location>
</feature>
<keyword evidence="3" id="KW-1185">Reference proteome</keyword>
<evidence type="ECO:0000313" key="3">
    <source>
        <dbReference type="Proteomes" id="UP001497512"/>
    </source>
</evidence>
<evidence type="ECO:0000313" key="2">
    <source>
        <dbReference type="EMBL" id="CAK9220018.1"/>
    </source>
</evidence>
<gene>
    <name evidence="2" type="ORF">CSSPTR1EN2_LOCUS15087</name>
</gene>
<evidence type="ECO:0008006" key="4">
    <source>
        <dbReference type="Google" id="ProtNLM"/>
    </source>
</evidence>
<dbReference type="PANTHER" id="PTHR33052">
    <property type="entry name" value="DUF4228 DOMAIN PROTEIN-RELATED"/>
    <property type="match status" value="1"/>
</dbReference>
<dbReference type="Proteomes" id="UP001497512">
    <property type="component" value="Chromosome 3"/>
</dbReference>
<feature type="region of interest" description="Disordered" evidence="1">
    <location>
        <begin position="297"/>
        <end position="321"/>
    </location>
</feature>
<dbReference type="EMBL" id="OZ019895">
    <property type="protein sequence ID" value="CAK9220018.1"/>
    <property type="molecule type" value="Genomic_DNA"/>
</dbReference>
<sequence length="401" mass="44117">MGNGGLTGCSVTDQEAVSVVHPNGYVEYIRKPCNVDDLLLIYPDYFVSRSIIAKNRGLPPSAKLETGQTYFLQPRPGIRPAAAAGAHQFLRPPVSASSAAHTPAAAVPLTFLQHLRVDNHCTTSCAEDILHTRRSSYIPAAAHVRSTTSSYNQTWKKAAGVAESYETAAVLEQQVGWKSKIKCAAAAASREIESKQQHDQRPQLIRHQQQADHHPTTTSLPSYNIRASAGSCLVKFTFFQDCCATLLPANDHCNNRLLLERHQKEKNMMTRSLAGKNRIIGKQTEYINSISVPMSCSSRPHPYSRRSSAAARHLRRSRSKSWQPVLQSISEMPTSVGLHVSTTSTDSRTGRSGYVNSAKTFVDCCTDDDDDSTTPQLLSYYVDAARQLEISFEAKCSVYTA</sequence>
<reference evidence="2" key="1">
    <citation type="submission" date="2024-02" db="EMBL/GenBank/DDBJ databases">
        <authorList>
            <consortium name="ELIXIR-Norway"/>
            <consortium name="Elixir Norway"/>
        </authorList>
    </citation>
    <scope>NUCLEOTIDE SEQUENCE</scope>
</reference>
<dbReference type="InterPro" id="IPR025322">
    <property type="entry name" value="PADRE_dom"/>
</dbReference>
<name>A0ABP0UGR6_9BRYO</name>